<proteinExistence type="predicted"/>
<protein>
    <submittedName>
        <fullName evidence="2">Uncharacterized protein</fullName>
    </submittedName>
</protein>
<keyword evidence="3" id="KW-1185">Reference proteome</keyword>
<reference evidence="2" key="2">
    <citation type="submission" date="2019-07" db="EMBL/GenBank/DDBJ databases">
        <authorList>
            <person name="Seetharam A."/>
            <person name="Woodhouse M."/>
            <person name="Cannon E."/>
        </authorList>
    </citation>
    <scope>NUCLEOTIDE SEQUENCE [LARGE SCALE GENOMIC DNA]</scope>
    <source>
        <strain evidence="2">cv. B73</strain>
    </source>
</reference>
<name>A0A804N1L1_MAIZE</name>
<evidence type="ECO:0000313" key="2">
    <source>
        <dbReference type="EnsemblPlants" id="Zm00001eb127700_P001"/>
    </source>
</evidence>
<reference evidence="3" key="1">
    <citation type="submission" date="2015-12" db="EMBL/GenBank/DDBJ databases">
        <title>Update maize B73 reference genome by single molecule sequencing technologies.</title>
        <authorList>
            <consortium name="Maize Genome Sequencing Project"/>
            <person name="Ware D."/>
        </authorList>
    </citation>
    <scope>NUCLEOTIDE SEQUENCE [LARGE SCALE GENOMIC DNA]</scope>
    <source>
        <strain evidence="3">cv. B73</strain>
    </source>
</reference>
<sequence length="417" mass="45922">MDEVLHTEVEHMEHKEVLHTEVEHMEEGRMEVSGKKLDFRPQQVGEGHTDVPEMRLEFRLGKLEVDHMKTVDIDTNDRDKGMVVDAQPEIVHGGVRLKHRSDDIVKKTHLTEGLRPQYWCTVLPGFNARAPHAGAINAHADPPPTILPTAVAINAHAPHDPPHRHGRSTITLSGVIWYFGQAYEWNFSPTSRRSASSHGSVRPGLRRLAAVGLLLCSTASSSSTRSSSVPPFLLLALTPSPPSRAAVGPASSSHRRRGRLPRHLLRRTGHLVLLRLGVATAAGRRRLPHLGPRRSLLPQREGQSGGGFGVLSPKFNSSPNLTTYVATTVSLLFFAVVSRPFLRFRVPDCAFPHHHPGAQIAMATAREQTPPSTPWHLAELHIDSAHCVVAFSAHCVTDTQAEAPLHHPSLIRMQEEV</sequence>
<dbReference type="EnsemblPlants" id="Zm00001eb127700_T001">
    <property type="protein sequence ID" value="Zm00001eb127700_P001"/>
    <property type="gene ID" value="Zm00001eb127700"/>
</dbReference>
<feature type="region of interest" description="Disordered" evidence="1">
    <location>
        <begin position="242"/>
        <end position="261"/>
    </location>
</feature>
<reference evidence="2" key="3">
    <citation type="submission" date="2021-05" db="UniProtKB">
        <authorList>
            <consortium name="EnsemblPlants"/>
        </authorList>
    </citation>
    <scope>IDENTIFICATION</scope>
    <source>
        <strain evidence="2">cv. B73</strain>
    </source>
</reference>
<evidence type="ECO:0000313" key="3">
    <source>
        <dbReference type="Proteomes" id="UP000007305"/>
    </source>
</evidence>
<organism evidence="2 3">
    <name type="scientific">Zea mays</name>
    <name type="common">Maize</name>
    <dbReference type="NCBI Taxonomy" id="4577"/>
    <lineage>
        <taxon>Eukaryota</taxon>
        <taxon>Viridiplantae</taxon>
        <taxon>Streptophyta</taxon>
        <taxon>Embryophyta</taxon>
        <taxon>Tracheophyta</taxon>
        <taxon>Spermatophyta</taxon>
        <taxon>Magnoliopsida</taxon>
        <taxon>Liliopsida</taxon>
        <taxon>Poales</taxon>
        <taxon>Poaceae</taxon>
        <taxon>PACMAD clade</taxon>
        <taxon>Panicoideae</taxon>
        <taxon>Andropogonodae</taxon>
        <taxon>Andropogoneae</taxon>
        <taxon>Tripsacinae</taxon>
        <taxon>Zea</taxon>
    </lineage>
</organism>
<accession>A0A804N1L1</accession>
<dbReference type="AlphaFoldDB" id="A0A804N1L1"/>
<feature type="region of interest" description="Disordered" evidence="1">
    <location>
        <begin position="285"/>
        <end position="304"/>
    </location>
</feature>
<dbReference type="Proteomes" id="UP000007305">
    <property type="component" value="Chromosome 3"/>
</dbReference>
<dbReference type="InParanoid" id="A0A804N1L1"/>
<evidence type="ECO:0000256" key="1">
    <source>
        <dbReference type="SAM" id="MobiDB-lite"/>
    </source>
</evidence>
<dbReference type="Gramene" id="Zm00001eb127700_T001">
    <property type="protein sequence ID" value="Zm00001eb127700_P001"/>
    <property type="gene ID" value="Zm00001eb127700"/>
</dbReference>